<dbReference type="EMBL" id="JAJHPV010000022">
    <property type="protein sequence ID" value="MCC6073494.1"/>
    <property type="molecule type" value="Genomic_DNA"/>
</dbReference>
<dbReference type="SUPFAM" id="SSF53850">
    <property type="entry name" value="Periplasmic binding protein-like II"/>
    <property type="match status" value="1"/>
</dbReference>
<evidence type="ECO:0000313" key="4">
    <source>
        <dbReference type="Proteomes" id="UP001198701"/>
    </source>
</evidence>
<organism evidence="3 4">
    <name type="scientific">Massilia agrisoli</name>
    <dbReference type="NCBI Taxonomy" id="2892444"/>
    <lineage>
        <taxon>Bacteria</taxon>
        <taxon>Pseudomonadati</taxon>
        <taxon>Pseudomonadota</taxon>
        <taxon>Betaproteobacteria</taxon>
        <taxon>Burkholderiales</taxon>
        <taxon>Oxalobacteraceae</taxon>
        <taxon>Telluria group</taxon>
        <taxon>Massilia</taxon>
    </lineage>
</organism>
<dbReference type="PANTHER" id="PTHR37945">
    <property type="entry name" value="EXTRACELLULAR TUNGSTATE BINDING PROTEIN"/>
    <property type="match status" value="1"/>
</dbReference>
<protein>
    <submittedName>
        <fullName evidence="3">Substrate-binding domain-containing protein</fullName>
    </submittedName>
</protein>
<evidence type="ECO:0000259" key="2">
    <source>
        <dbReference type="Pfam" id="PF12849"/>
    </source>
</evidence>
<sequence>MNRLTLIVLASLAFAPFAHAQQVIRLSTTTSTESSGLLAHLLPAFEAKTGTKVHVISVGTGKALELAKNGDVDVTLVHARAAEDKFVAQGYGTDRRDVMYNDFIVAGPTADPARVKGSKDVVAAFRTIAASGVKFISRGDNSGTDAMERSYWKLAGTQPAAGKYISAGLGMGEVLTMAAELQAYTLTDRATYGAYKARTGLAVLVEGDSKMYNPYGIIAVNPARHPGVNYKGAKMLIDWITSPEGQQRIASFRPAGQQLFFPLPR</sequence>
<keyword evidence="1" id="KW-0732">Signal</keyword>
<dbReference type="InterPro" id="IPR052738">
    <property type="entry name" value="ABC-Tungstate_binding"/>
</dbReference>
<comment type="caution">
    <text evidence="3">The sequence shown here is derived from an EMBL/GenBank/DDBJ whole genome shotgun (WGS) entry which is preliminary data.</text>
</comment>
<dbReference type="Pfam" id="PF12849">
    <property type="entry name" value="PBP_like_2"/>
    <property type="match status" value="1"/>
</dbReference>
<keyword evidence="4" id="KW-1185">Reference proteome</keyword>
<proteinExistence type="predicted"/>
<reference evidence="3 4" key="1">
    <citation type="submission" date="2021-11" db="EMBL/GenBank/DDBJ databases">
        <authorList>
            <person name="Huq M.A."/>
        </authorList>
    </citation>
    <scope>NUCLEOTIDE SEQUENCE [LARGE SCALE GENOMIC DNA]</scope>
    <source>
        <strain evidence="3 4">MAHUQ-52</strain>
    </source>
</reference>
<feature type="domain" description="PBP" evidence="2">
    <location>
        <begin position="25"/>
        <end position="244"/>
    </location>
</feature>
<feature type="signal peptide" evidence="1">
    <location>
        <begin position="1"/>
        <end position="20"/>
    </location>
</feature>
<dbReference type="Gene3D" id="3.40.190.10">
    <property type="entry name" value="Periplasmic binding protein-like II"/>
    <property type="match status" value="2"/>
</dbReference>
<dbReference type="RefSeq" id="WP_229434612.1">
    <property type="nucleotide sequence ID" value="NZ_JAJHPV010000022.1"/>
</dbReference>
<dbReference type="PANTHER" id="PTHR37945:SF1">
    <property type="entry name" value="EXTRACELLULAR TUNGSTATE BINDING PROTEIN"/>
    <property type="match status" value="1"/>
</dbReference>
<evidence type="ECO:0000256" key="1">
    <source>
        <dbReference type="SAM" id="SignalP"/>
    </source>
</evidence>
<dbReference type="Proteomes" id="UP001198701">
    <property type="component" value="Unassembled WGS sequence"/>
</dbReference>
<dbReference type="InterPro" id="IPR024370">
    <property type="entry name" value="PBP_domain"/>
</dbReference>
<gene>
    <name evidence="3" type="ORF">LMJ30_21405</name>
</gene>
<evidence type="ECO:0000313" key="3">
    <source>
        <dbReference type="EMBL" id="MCC6073494.1"/>
    </source>
</evidence>
<accession>A0ABS8IY20</accession>
<feature type="chain" id="PRO_5046623210" evidence="1">
    <location>
        <begin position="21"/>
        <end position="265"/>
    </location>
</feature>
<name>A0ABS8IY20_9BURK</name>